<reference evidence="1" key="1">
    <citation type="journal article" date="2014" name="Int. J. Syst. Evol. Microbiol.">
        <title>Complete genome sequence of Corynebacterium casei LMG S-19264T (=DSM 44701T), isolated from a smear-ripened cheese.</title>
        <authorList>
            <consortium name="US DOE Joint Genome Institute (JGI-PGF)"/>
            <person name="Walter F."/>
            <person name="Albersmeier A."/>
            <person name="Kalinowski J."/>
            <person name="Ruckert C."/>
        </authorList>
    </citation>
    <scope>NUCLEOTIDE SEQUENCE</scope>
    <source>
        <strain evidence="1">JCM 4391</strain>
    </source>
</reference>
<evidence type="ECO:0000313" key="1">
    <source>
        <dbReference type="EMBL" id="GGU63535.1"/>
    </source>
</evidence>
<proteinExistence type="predicted"/>
<protein>
    <submittedName>
        <fullName evidence="1">Uncharacterized protein</fullName>
    </submittedName>
</protein>
<gene>
    <name evidence="1" type="ORF">GCM10010274_60410</name>
</gene>
<dbReference type="Proteomes" id="UP000636661">
    <property type="component" value="Unassembled WGS sequence"/>
</dbReference>
<accession>A0A918I3J4</accession>
<evidence type="ECO:0000313" key="2">
    <source>
        <dbReference type="Proteomes" id="UP000636661"/>
    </source>
</evidence>
<reference evidence="1" key="2">
    <citation type="submission" date="2020-09" db="EMBL/GenBank/DDBJ databases">
        <authorList>
            <person name="Sun Q."/>
            <person name="Ohkuma M."/>
        </authorList>
    </citation>
    <scope>NUCLEOTIDE SEQUENCE</scope>
    <source>
        <strain evidence="1">JCM 4391</strain>
    </source>
</reference>
<organism evidence="1 2">
    <name type="scientific">Streptomyces lavendofoliae</name>
    <dbReference type="NCBI Taxonomy" id="67314"/>
    <lineage>
        <taxon>Bacteria</taxon>
        <taxon>Bacillati</taxon>
        <taxon>Actinomycetota</taxon>
        <taxon>Actinomycetes</taxon>
        <taxon>Kitasatosporales</taxon>
        <taxon>Streptomycetaceae</taxon>
        <taxon>Streptomyces</taxon>
    </lineage>
</organism>
<name>A0A918I3J4_9ACTN</name>
<comment type="caution">
    <text evidence="1">The sequence shown here is derived from an EMBL/GenBank/DDBJ whole genome shotgun (WGS) entry which is preliminary data.</text>
</comment>
<dbReference type="AlphaFoldDB" id="A0A918I3J4"/>
<keyword evidence="2" id="KW-1185">Reference proteome</keyword>
<sequence>MGREGIVERAVKHAFACGTDYCAELASCLGPQSMECDLQQSADVEIATAEVCVIAFVERLEASAWPADRRIPAAEHVCDFTRGEAVASFEGGDLPVCRGGQSADHGARRWCVRRCGTAS</sequence>
<dbReference type="EMBL" id="BMTP01000021">
    <property type="protein sequence ID" value="GGU63535.1"/>
    <property type="molecule type" value="Genomic_DNA"/>
</dbReference>